<dbReference type="AlphaFoldDB" id="A0A9X2CMI6"/>
<accession>A0A9X2CMI6</accession>
<dbReference type="InterPro" id="IPR001547">
    <property type="entry name" value="Glyco_hydro_5"/>
</dbReference>
<dbReference type="Gene3D" id="3.20.20.80">
    <property type="entry name" value="Glycosidases"/>
    <property type="match status" value="1"/>
</dbReference>
<dbReference type="InterPro" id="IPR035992">
    <property type="entry name" value="Ricin_B-like_lectins"/>
</dbReference>
<feature type="signal peptide" evidence="4">
    <location>
        <begin position="1"/>
        <end position="22"/>
    </location>
</feature>
<dbReference type="Pfam" id="PF14200">
    <property type="entry name" value="RicinB_lectin_2"/>
    <property type="match status" value="1"/>
</dbReference>
<feature type="domain" description="Glycoside hydrolase family 5" evidence="5">
    <location>
        <begin position="84"/>
        <end position="282"/>
    </location>
</feature>
<dbReference type="SUPFAM" id="SSF51445">
    <property type="entry name" value="(Trans)glycosidases"/>
    <property type="match status" value="1"/>
</dbReference>
<dbReference type="PROSITE" id="PS50231">
    <property type="entry name" value="RICIN_B_LECTIN"/>
    <property type="match status" value="1"/>
</dbReference>
<dbReference type="CDD" id="cd00161">
    <property type="entry name" value="beta-trefoil_Ricin-like"/>
    <property type="match status" value="1"/>
</dbReference>
<keyword evidence="3" id="KW-0326">Glycosidase</keyword>
<keyword evidence="1 4" id="KW-0732">Signal</keyword>
<evidence type="ECO:0000313" key="8">
    <source>
        <dbReference type="EMBL" id="MCL6219525.1"/>
    </source>
</evidence>
<dbReference type="Gene3D" id="2.80.10.50">
    <property type="match status" value="1"/>
</dbReference>
<keyword evidence="2" id="KW-0378">Hydrolase</keyword>
<keyword evidence="9" id="KW-1185">Reference proteome</keyword>
<dbReference type="Pfam" id="PF00150">
    <property type="entry name" value="Cellulase"/>
    <property type="match status" value="1"/>
</dbReference>
<dbReference type="InterPro" id="IPR026444">
    <property type="entry name" value="Secre_tail"/>
</dbReference>
<protein>
    <submittedName>
        <fullName evidence="8">RICIN domain-containing protein</fullName>
    </submittedName>
</protein>
<evidence type="ECO:0000256" key="2">
    <source>
        <dbReference type="ARBA" id="ARBA00022801"/>
    </source>
</evidence>
<comment type="caution">
    <text evidence="8">The sequence shown here is derived from an EMBL/GenBank/DDBJ whole genome shotgun (WGS) entry which is preliminary data.</text>
</comment>
<name>A0A9X2CMI6_9FLAO</name>
<evidence type="ECO:0000259" key="6">
    <source>
        <dbReference type="Pfam" id="PF14200"/>
    </source>
</evidence>
<reference evidence="8" key="1">
    <citation type="submission" date="2022-01" db="EMBL/GenBank/DDBJ databases">
        <title>Genome sequencing of Zunongwangia sp. M21534 genome.</title>
        <authorList>
            <person name="Chen Y."/>
            <person name="Dong C."/>
            <person name="Shao Z."/>
        </authorList>
    </citation>
    <scope>NUCLEOTIDE SEQUENCE</scope>
    <source>
        <strain evidence="8">MCCC M21534</strain>
    </source>
</reference>
<gene>
    <name evidence="8" type="ORF">L1967_14610</name>
</gene>
<feature type="chain" id="PRO_5040785904" evidence="4">
    <location>
        <begin position="23"/>
        <end position="651"/>
    </location>
</feature>
<feature type="domain" description="Secretion system C-terminal sorting" evidence="7">
    <location>
        <begin position="577"/>
        <end position="650"/>
    </location>
</feature>
<evidence type="ECO:0000313" key="9">
    <source>
        <dbReference type="Proteomes" id="UP001139521"/>
    </source>
</evidence>
<dbReference type="Proteomes" id="UP001139521">
    <property type="component" value="Unassembled WGS sequence"/>
</dbReference>
<dbReference type="Pfam" id="PF18962">
    <property type="entry name" value="Por_Secre_tail"/>
    <property type="match status" value="1"/>
</dbReference>
<sequence>MKNLNKFIVGCCLMLSSVLANAAWPGMPLPPLHVSGRNLVDNCGNNVVLHGVAITPSPWFNGCQYGSNSQYCTWDNYDVAGALAYNKAVMNKLTDTSDGWHLNYIRLHIDPYWTNNPGPPIPENDISRFNFDRLVQYTDEVIIPLINHARERGMYVILRPPGVCPTRIAVNDNYHNYLKTIWNFLSNHPSLKNVENVMFELANEPVEILGTNGQWGSTGSAHFEALKNFFQPIVNNIRSNGANNVLWIPGSGWQSHYQGYVDYPITGGNIGYAVHIYPGYWGGVRNYNAFQAAWDINVKPIADIAPIAVTETDWAPEGYDTFGVANTGTAGGQGFGANLNLILFNSGNASWNVLAPDNLLDHGDPNGGIAYGGDWQACAAPVKHWFSEYANNDVPSLACSDNSGLINNGVYEIEFKTTPLRVLDLKNGEDANGAVVRPWERNGEQAQKWIAKDAGNGYWRFVSAASSSNRVIDLQNGDIQPGTTIHLWDNYSNDAQAWRVIDLGDGYKRVESKLDPNSSWDVNNCNMDGSVGLRLFDYLGTACQKFKFNLLQNTSAATNITVTNNVPEDDFIDSFFVYPNPSINGDFNMSMDNSKVKDYSITIFDIQGNKVFEKKYDDPEQKILQTGLSKGIYFLKVTGKNISKSKKIIVK</sequence>
<dbReference type="GO" id="GO:0004553">
    <property type="term" value="F:hydrolase activity, hydrolyzing O-glycosyl compounds"/>
    <property type="evidence" value="ECO:0007669"/>
    <property type="project" value="InterPro"/>
</dbReference>
<dbReference type="NCBIfam" id="TIGR04183">
    <property type="entry name" value="Por_Secre_tail"/>
    <property type="match status" value="1"/>
</dbReference>
<organism evidence="8 9">
    <name type="scientific">Zunongwangia pacifica</name>
    <dbReference type="NCBI Taxonomy" id="2911062"/>
    <lineage>
        <taxon>Bacteria</taxon>
        <taxon>Pseudomonadati</taxon>
        <taxon>Bacteroidota</taxon>
        <taxon>Flavobacteriia</taxon>
        <taxon>Flavobacteriales</taxon>
        <taxon>Flavobacteriaceae</taxon>
        <taxon>Zunongwangia</taxon>
    </lineage>
</organism>
<dbReference type="InterPro" id="IPR000772">
    <property type="entry name" value="Ricin_B_lectin"/>
</dbReference>
<evidence type="ECO:0000259" key="5">
    <source>
        <dbReference type="Pfam" id="PF00150"/>
    </source>
</evidence>
<evidence type="ECO:0000256" key="4">
    <source>
        <dbReference type="SAM" id="SignalP"/>
    </source>
</evidence>
<dbReference type="SUPFAM" id="SSF50370">
    <property type="entry name" value="Ricin B-like lectins"/>
    <property type="match status" value="1"/>
</dbReference>
<proteinExistence type="predicted"/>
<feature type="domain" description="Ricin B lectin" evidence="6">
    <location>
        <begin position="407"/>
        <end position="488"/>
    </location>
</feature>
<dbReference type="EMBL" id="JAKHSK010000022">
    <property type="protein sequence ID" value="MCL6219525.1"/>
    <property type="molecule type" value="Genomic_DNA"/>
</dbReference>
<evidence type="ECO:0000256" key="1">
    <source>
        <dbReference type="ARBA" id="ARBA00022729"/>
    </source>
</evidence>
<evidence type="ECO:0000256" key="3">
    <source>
        <dbReference type="ARBA" id="ARBA00023295"/>
    </source>
</evidence>
<dbReference type="InterPro" id="IPR017853">
    <property type="entry name" value="GH"/>
</dbReference>
<evidence type="ECO:0000259" key="7">
    <source>
        <dbReference type="Pfam" id="PF18962"/>
    </source>
</evidence>
<dbReference type="GO" id="GO:0000272">
    <property type="term" value="P:polysaccharide catabolic process"/>
    <property type="evidence" value="ECO:0007669"/>
    <property type="project" value="InterPro"/>
</dbReference>
<dbReference type="RefSeq" id="WP_249602243.1">
    <property type="nucleotide sequence ID" value="NZ_JAKHSK010000022.1"/>
</dbReference>